<dbReference type="RefSeq" id="WP_308975263.1">
    <property type="nucleotide sequence ID" value="NZ_JAVIDL010000005.1"/>
</dbReference>
<evidence type="ECO:0000256" key="3">
    <source>
        <dbReference type="ARBA" id="ARBA00023163"/>
    </source>
</evidence>
<evidence type="ECO:0000313" key="5">
    <source>
        <dbReference type="EMBL" id="MDQ8934876.1"/>
    </source>
</evidence>
<protein>
    <submittedName>
        <fullName evidence="5">AraC family transcriptional regulator</fullName>
    </submittedName>
</protein>
<dbReference type="GO" id="GO:0043565">
    <property type="term" value="F:sequence-specific DNA binding"/>
    <property type="evidence" value="ECO:0007669"/>
    <property type="project" value="InterPro"/>
</dbReference>
<dbReference type="SMART" id="SM00342">
    <property type="entry name" value="HTH_ARAC"/>
    <property type="match status" value="1"/>
</dbReference>
<evidence type="ECO:0000256" key="1">
    <source>
        <dbReference type="ARBA" id="ARBA00023015"/>
    </source>
</evidence>
<dbReference type="EMBL" id="JAVIDL010000005">
    <property type="protein sequence ID" value="MDQ8934876.1"/>
    <property type="molecule type" value="Genomic_DNA"/>
</dbReference>
<accession>A0AAW8J4A8</accession>
<dbReference type="AlphaFoldDB" id="A0AAW8J4A8"/>
<dbReference type="PROSITE" id="PS01124">
    <property type="entry name" value="HTH_ARAC_FAMILY_2"/>
    <property type="match status" value="1"/>
</dbReference>
<dbReference type="PANTHER" id="PTHR46796">
    <property type="entry name" value="HTH-TYPE TRANSCRIPTIONAL ACTIVATOR RHAS-RELATED"/>
    <property type="match status" value="1"/>
</dbReference>
<dbReference type="InterPro" id="IPR050204">
    <property type="entry name" value="AraC_XylS_family_regulators"/>
</dbReference>
<comment type="caution">
    <text evidence="5">The sequence shown here is derived from an EMBL/GenBank/DDBJ whole genome shotgun (WGS) entry which is preliminary data.</text>
</comment>
<dbReference type="InterPro" id="IPR035418">
    <property type="entry name" value="AraC-bd_2"/>
</dbReference>
<keyword evidence="1" id="KW-0805">Transcription regulation</keyword>
<keyword evidence="3" id="KW-0804">Transcription</keyword>
<dbReference type="Pfam" id="PF14525">
    <property type="entry name" value="AraC_binding_2"/>
    <property type="match status" value="1"/>
</dbReference>
<dbReference type="PANTHER" id="PTHR46796:SF12">
    <property type="entry name" value="HTH-TYPE DNA-BINDING TRANSCRIPTIONAL ACTIVATOR EUTR"/>
    <property type="match status" value="1"/>
</dbReference>
<dbReference type="GO" id="GO:0003700">
    <property type="term" value="F:DNA-binding transcription factor activity"/>
    <property type="evidence" value="ECO:0007669"/>
    <property type="project" value="InterPro"/>
</dbReference>
<dbReference type="Gene3D" id="1.10.10.60">
    <property type="entry name" value="Homeodomain-like"/>
    <property type="match status" value="1"/>
</dbReference>
<dbReference type="InterPro" id="IPR009057">
    <property type="entry name" value="Homeodomain-like_sf"/>
</dbReference>
<proteinExistence type="predicted"/>
<dbReference type="Proteomes" id="UP001243844">
    <property type="component" value="Unassembled WGS sequence"/>
</dbReference>
<evidence type="ECO:0000256" key="2">
    <source>
        <dbReference type="ARBA" id="ARBA00023125"/>
    </source>
</evidence>
<name>A0AAW8J4A8_9GAMM</name>
<reference evidence="5" key="1">
    <citation type="submission" date="2023-08" db="EMBL/GenBank/DDBJ databases">
        <title>Emergence of clinically-relevant ST2 carbapenem-resistant Acinetobacter baumannii strains in hospital sewages in Zhejiang, East of China.</title>
        <authorList>
            <person name="Kaichao C."/>
            <person name="Zhang R."/>
        </authorList>
    </citation>
    <scope>NUCLEOTIDE SEQUENCE</scope>
    <source>
        <strain evidence="5">M-RB-37</strain>
    </source>
</reference>
<dbReference type="InterPro" id="IPR018060">
    <property type="entry name" value="HTH_AraC"/>
</dbReference>
<evidence type="ECO:0000313" key="6">
    <source>
        <dbReference type="Proteomes" id="UP001243844"/>
    </source>
</evidence>
<evidence type="ECO:0000259" key="4">
    <source>
        <dbReference type="PROSITE" id="PS01124"/>
    </source>
</evidence>
<gene>
    <name evidence="5" type="ORF">RFH47_03905</name>
</gene>
<organism evidence="5 6">
    <name type="scientific">Acinetobacter rudis</name>
    <dbReference type="NCBI Taxonomy" id="632955"/>
    <lineage>
        <taxon>Bacteria</taxon>
        <taxon>Pseudomonadati</taxon>
        <taxon>Pseudomonadota</taxon>
        <taxon>Gammaproteobacteria</taxon>
        <taxon>Moraxellales</taxon>
        <taxon>Moraxellaceae</taxon>
        <taxon>Acinetobacter</taxon>
    </lineage>
</organism>
<keyword evidence="2" id="KW-0238">DNA-binding</keyword>
<sequence length="327" mass="37598">MTSLSQNIDVNHTSRDADFAENVMSDICGQHYLDKSYSGTLDFHYDGMRLPHNKMTIGMVSYGANVAINIAELKAYSISLPLLGQQTLNMHGVQYRSNQDQGLIVSNREQQNLIINKDCKKIHVVIPESSLNKVLSDLLEQPIQDQIVFNPEMRVHSTQLIDAWWKNIQGFLAQKSQYMGFYGLGMLSGDYENFLIKALLLSQENNYSAALKMATEQQVPTYIRHVQQYLIRHAREQISAEDLQRIAGVSKSKLYQEFQYYFSTSPMSYLKRYRLQQIFKALTAQSGQRNLSISQLAYEWGFNHLSRFSQEYRAEFGESPSDTKSRI</sequence>
<feature type="domain" description="HTH araC/xylS-type" evidence="4">
    <location>
        <begin position="224"/>
        <end position="326"/>
    </location>
</feature>
<dbReference type="Pfam" id="PF12833">
    <property type="entry name" value="HTH_18"/>
    <property type="match status" value="1"/>
</dbReference>
<dbReference type="SUPFAM" id="SSF46689">
    <property type="entry name" value="Homeodomain-like"/>
    <property type="match status" value="2"/>
</dbReference>